<evidence type="ECO:0000256" key="5">
    <source>
        <dbReference type="PIRNR" id="PIRNR017269"/>
    </source>
</evidence>
<dbReference type="EMBL" id="LS483254">
    <property type="protein sequence ID" value="SQD93191.1"/>
    <property type="molecule type" value="Genomic_DNA"/>
</dbReference>
<keyword evidence="1 5" id="KW-0489">Methyltransferase</keyword>
<dbReference type="SUPFAM" id="SSF53335">
    <property type="entry name" value="S-adenosyl-L-methionine-dependent methyltransferases"/>
    <property type="match status" value="1"/>
</dbReference>
<dbReference type="PROSITE" id="PS51620">
    <property type="entry name" value="SAM_TRM61"/>
    <property type="match status" value="1"/>
</dbReference>
<dbReference type="KEGG" id="bana:BARAN1_1170"/>
<dbReference type="Pfam" id="PF14801">
    <property type="entry name" value="TrmI-like_N"/>
    <property type="match status" value="1"/>
</dbReference>
<evidence type="ECO:0000313" key="9">
    <source>
        <dbReference type="Proteomes" id="UP000249818"/>
    </source>
</evidence>
<keyword evidence="2 5" id="KW-0808">Transferase</keyword>
<dbReference type="FunFam" id="3.10.330.20:FF:000003">
    <property type="entry name" value="tRNA (Adenine(58)-N(1))-methyltransferase, mitochondrial isoform X1"/>
    <property type="match status" value="1"/>
</dbReference>
<organism evidence="8 9">
    <name type="scientific">Candidatus Bipolaricaulis anaerobius</name>
    <dbReference type="NCBI Taxonomy" id="2026885"/>
    <lineage>
        <taxon>Bacteria</taxon>
        <taxon>Candidatus Bipolaricaulota</taxon>
        <taxon>Candidatus Bipolaricaulia</taxon>
        <taxon>Candidatus Bipolaricaulales</taxon>
        <taxon>Candidatus Bipolaricaulaceae</taxon>
        <taxon>Candidatus Bipolaricaulis</taxon>
    </lineage>
</organism>
<dbReference type="AlphaFoldDB" id="A0A2X3KKP4"/>
<protein>
    <recommendedName>
        <fullName evidence="5">tRNA (adenine(58)-N(1))-methyltransferase TrmI</fullName>
        <ecNumber evidence="5">2.1.1.220</ecNumber>
    </recommendedName>
</protein>
<dbReference type="CDD" id="cd02440">
    <property type="entry name" value="AdoMet_MTases"/>
    <property type="match status" value="1"/>
</dbReference>
<feature type="binding site" evidence="6">
    <location>
        <position position="174"/>
    </location>
    <ligand>
        <name>S-adenosyl-L-methionine</name>
        <dbReference type="ChEBI" id="CHEBI:59789"/>
    </ligand>
</feature>
<keyword evidence="3 5" id="KW-0949">S-adenosyl-L-methionine</keyword>
<feature type="binding site" evidence="6">
    <location>
        <position position="130"/>
    </location>
    <ligand>
        <name>S-adenosyl-L-methionine</name>
        <dbReference type="ChEBI" id="CHEBI:59789"/>
    </ligand>
</feature>
<dbReference type="OrthoDB" id="9781391at2"/>
<dbReference type="PIRSF" id="PIRSF017269">
    <property type="entry name" value="GCD14"/>
    <property type="match status" value="1"/>
</dbReference>
<evidence type="ECO:0000256" key="2">
    <source>
        <dbReference type="ARBA" id="ARBA00022679"/>
    </source>
</evidence>
<dbReference type="Gene3D" id="3.10.330.20">
    <property type="match status" value="1"/>
</dbReference>
<comment type="subunit">
    <text evidence="5">Homotetramer composed of a dimer of dimers.</text>
</comment>
<gene>
    <name evidence="8" type="ORF">BARAN1_1170</name>
</gene>
<sequence>MAEAFAYGEDVLLVEEGKGRTFLVRLEPGMEFHSHRGTIAHDGIAGQLEGTTVLSHIGRPFLAFRPRVGDRMFKVKRRTQIVYPKDAGWIALSLDLRPGARVVEMGTGSGAFTILLAQLVAPTGRIYTFDQRAEFLENALANIARAGSADRVEAGVLTAGEPFPVAGVDAVFLDLPTPWEAIPAAWAALAPGRPLALIVPTAEQLKESVRALREAGFALIETVELMERPILVREREGVRPSERMTAFTGYLVSARKRLPGPPPAGAVG</sequence>
<comment type="similarity">
    <text evidence="5">Belongs to the class I-like SAM-binding methyltransferase superfamily. TRM61 family.</text>
</comment>
<name>A0A2X3KKP4_9BACT</name>
<feature type="domain" description="tRNA (adenine(58)-N(1))-methyltransferase catalytic subunit TRM61 C-terminal" evidence="7">
    <location>
        <begin position="75"/>
        <end position="236"/>
    </location>
</feature>
<dbReference type="GO" id="GO:0030488">
    <property type="term" value="P:tRNA methylation"/>
    <property type="evidence" value="ECO:0007669"/>
    <property type="project" value="InterPro"/>
</dbReference>
<keyword evidence="4 5" id="KW-0819">tRNA processing</keyword>
<evidence type="ECO:0000256" key="1">
    <source>
        <dbReference type="ARBA" id="ARBA00022603"/>
    </source>
</evidence>
<evidence type="ECO:0000313" key="8">
    <source>
        <dbReference type="EMBL" id="SQD93191.1"/>
    </source>
</evidence>
<dbReference type="Gene3D" id="3.40.50.150">
    <property type="entry name" value="Vaccinia Virus protein VP39"/>
    <property type="match status" value="1"/>
</dbReference>
<dbReference type="InterPro" id="IPR029063">
    <property type="entry name" value="SAM-dependent_MTases_sf"/>
</dbReference>
<dbReference type="EC" id="2.1.1.220" evidence="5"/>
<evidence type="ECO:0000256" key="3">
    <source>
        <dbReference type="ARBA" id="ARBA00022691"/>
    </source>
</evidence>
<dbReference type="Proteomes" id="UP000249818">
    <property type="component" value="Chromosome BARAN1"/>
</dbReference>
<reference evidence="9" key="1">
    <citation type="submission" date="2018-05" db="EMBL/GenBank/DDBJ databases">
        <authorList>
            <person name="Hao L."/>
        </authorList>
    </citation>
    <scope>NUCLEOTIDE SEQUENCE [LARGE SCALE GENOMIC DNA]</scope>
</reference>
<dbReference type="GO" id="GO:0160107">
    <property type="term" value="F:tRNA (adenine(58)-N1)-methyltransferase activity"/>
    <property type="evidence" value="ECO:0007669"/>
    <property type="project" value="UniProtKB-EC"/>
</dbReference>
<keyword evidence="9" id="KW-1185">Reference proteome</keyword>
<dbReference type="InterPro" id="IPR014816">
    <property type="entry name" value="tRNA_MeTrfase_Gcd14"/>
</dbReference>
<dbReference type="InterPro" id="IPR049470">
    <property type="entry name" value="TRM61_C"/>
</dbReference>
<comment type="catalytic activity">
    <reaction evidence="5">
        <text>adenosine(58) in tRNA + S-adenosyl-L-methionine = N(1)-methyladenosine(58) in tRNA + S-adenosyl-L-homocysteine + H(+)</text>
        <dbReference type="Rhea" id="RHEA:43152"/>
        <dbReference type="Rhea" id="RHEA-COMP:10365"/>
        <dbReference type="Rhea" id="RHEA-COMP:10366"/>
        <dbReference type="ChEBI" id="CHEBI:15378"/>
        <dbReference type="ChEBI" id="CHEBI:57856"/>
        <dbReference type="ChEBI" id="CHEBI:59789"/>
        <dbReference type="ChEBI" id="CHEBI:74411"/>
        <dbReference type="ChEBI" id="CHEBI:74491"/>
        <dbReference type="EC" id="2.1.1.220"/>
    </reaction>
</comment>
<dbReference type="RefSeq" id="WP_122031592.1">
    <property type="nucleotide sequence ID" value="NZ_LS483254.1"/>
</dbReference>
<evidence type="ECO:0000256" key="6">
    <source>
        <dbReference type="PIRSR" id="PIRSR017269-1"/>
    </source>
</evidence>
<dbReference type="PANTHER" id="PTHR12133:SF1">
    <property type="entry name" value="TRNA (ADENINE(58)-N(1))-METHYLTRANSFERASE, MITOCHONDRIAL"/>
    <property type="match status" value="1"/>
</dbReference>
<dbReference type="PANTHER" id="PTHR12133">
    <property type="entry name" value="TRNA (ADENINE(58)-N(1))-METHYLTRANSFERASE"/>
    <property type="match status" value="1"/>
</dbReference>
<evidence type="ECO:0000259" key="7">
    <source>
        <dbReference type="Pfam" id="PF08704"/>
    </source>
</evidence>
<accession>A0A2X3KKP4</accession>
<dbReference type="Pfam" id="PF08704">
    <property type="entry name" value="GCD14"/>
    <property type="match status" value="1"/>
</dbReference>
<evidence type="ECO:0000256" key="4">
    <source>
        <dbReference type="ARBA" id="ARBA00022694"/>
    </source>
</evidence>
<comment type="function">
    <text evidence="5">Catalyzes the S-adenosyl-L-methionine-dependent formation of N(1)-methyladenine at position 58 (m1A58) in tRNA.</text>
</comment>
<dbReference type="GO" id="GO:0031515">
    <property type="term" value="C:tRNA (m1A) methyltransferase complex"/>
    <property type="evidence" value="ECO:0007669"/>
    <property type="project" value="UniProtKB-UniRule"/>
</dbReference>
<proteinExistence type="inferred from homology"/>